<protein>
    <submittedName>
        <fullName evidence="1">Uncharacterized protein</fullName>
    </submittedName>
</protein>
<keyword evidence="2" id="KW-1185">Reference proteome</keyword>
<evidence type="ECO:0000313" key="2">
    <source>
        <dbReference type="Proteomes" id="UP001168990"/>
    </source>
</evidence>
<comment type="caution">
    <text evidence="1">The sequence shown here is derived from an EMBL/GenBank/DDBJ whole genome shotgun (WGS) entry which is preliminary data.</text>
</comment>
<dbReference type="Proteomes" id="UP001168990">
    <property type="component" value="Unassembled WGS sequence"/>
</dbReference>
<proteinExistence type="predicted"/>
<dbReference type="AlphaFoldDB" id="A0AA39FA83"/>
<sequence length="141" mass="16198">MGHGNWEVRVVRLPQCLPEKIMKTFIKDIKFFTVHNKKILALKSLKAVDDTIFKNSQAETEYLISIALSMPQQLLDFYFTLGGFYNAHVKTSMPIMLEITLKSFTSNVKELETKTTYIFIEKSSLCPKKIKENLELFAGVT</sequence>
<accession>A0AA39FA83</accession>
<reference evidence="1" key="1">
    <citation type="journal article" date="2023" name="bioRxiv">
        <title>Scaffold-level genome assemblies of two parasitoid biocontrol wasps reveal the parthenogenesis mechanism and an associated novel virus.</title>
        <authorList>
            <person name="Inwood S."/>
            <person name="Skelly J."/>
            <person name="Guhlin J."/>
            <person name="Harrop T."/>
            <person name="Goldson S."/>
            <person name="Dearden P."/>
        </authorList>
    </citation>
    <scope>NUCLEOTIDE SEQUENCE</scope>
    <source>
        <strain evidence="1">Irish</strain>
        <tissue evidence="1">Whole body</tissue>
    </source>
</reference>
<gene>
    <name evidence="1" type="ORF">PV328_004194</name>
</gene>
<dbReference type="EMBL" id="JAQQBS010001422">
    <property type="protein sequence ID" value="KAK0165694.1"/>
    <property type="molecule type" value="Genomic_DNA"/>
</dbReference>
<name>A0AA39FA83_9HYME</name>
<organism evidence="1 2">
    <name type="scientific">Microctonus aethiopoides</name>
    <dbReference type="NCBI Taxonomy" id="144406"/>
    <lineage>
        <taxon>Eukaryota</taxon>
        <taxon>Metazoa</taxon>
        <taxon>Ecdysozoa</taxon>
        <taxon>Arthropoda</taxon>
        <taxon>Hexapoda</taxon>
        <taxon>Insecta</taxon>
        <taxon>Pterygota</taxon>
        <taxon>Neoptera</taxon>
        <taxon>Endopterygota</taxon>
        <taxon>Hymenoptera</taxon>
        <taxon>Apocrita</taxon>
        <taxon>Ichneumonoidea</taxon>
        <taxon>Braconidae</taxon>
        <taxon>Euphorinae</taxon>
        <taxon>Microctonus</taxon>
    </lineage>
</organism>
<evidence type="ECO:0000313" key="1">
    <source>
        <dbReference type="EMBL" id="KAK0165694.1"/>
    </source>
</evidence>
<reference evidence="1" key="2">
    <citation type="submission" date="2023-03" db="EMBL/GenBank/DDBJ databases">
        <authorList>
            <person name="Inwood S.N."/>
            <person name="Skelly J.G."/>
            <person name="Guhlin J."/>
            <person name="Harrop T.W.R."/>
            <person name="Goldson S.G."/>
            <person name="Dearden P.K."/>
        </authorList>
    </citation>
    <scope>NUCLEOTIDE SEQUENCE</scope>
    <source>
        <strain evidence="1">Irish</strain>
        <tissue evidence="1">Whole body</tissue>
    </source>
</reference>